<organism evidence="3 4">
    <name type="scientific">Candidimonas nitroreducens</name>
    <dbReference type="NCBI Taxonomy" id="683354"/>
    <lineage>
        <taxon>Bacteria</taxon>
        <taxon>Pseudomonadati</taxon>
        <taxon>Pseudomonadota</taxon>
        <taxon>Betaproteobacteria</taxon>
        <taxon>Burkholderiales</taxon>
        <taxon>Alcaligenaceae</taxon>
        <taxon>Candidimonas</taxon>
    </lineage>
</organism>
<evidence type="ECO:0000313" key="3">
    <source>
        <dbReference type="EMBL" id="OWT63985.1"/>
    </source>
</evidence>
<dbReference type="OrthoDB" id="8678477at2"/>
<sequence>MNRSGHLNRRHLCAALLAVASLAAAGTAGAKDILRLVVPFAAGSYTDNVARLVAPGLAQHLGKDVIVENRAGANGIIGASYVAHAKPDGLTLLVGGASVNTINPGVYKNLPYDPERDLLPVGRIGVLPFMLLVNPSLPVHTVAELISYAKAHPEKLSYGTPNAATLVGTETFKREAGIKLLSIPYKSSPQAMTDLVGNQIQVLMADFATAMPQVKTGKARLLAVTMQSRSALLPDTPPISDTVPGFDLSAWTGLLAPGKTPLATVKPVYEALRASLAAPALQAKFKNIGFEINPMGPEKFGPYIHSEIQKWKKLAHEAGIEPQ</sequence>
<comment type="caution">
    <text evidence="3">The sequence shown here is derived from an EMBL/GenBank/DDBJ whole genome shotgun (WGS) entry which is preliminary data.</text>
</comment>
<dbReference type="PANTHER" id="PTHR42928:SF5">
    <property type="entry name" value="BLR1237 PROTEIN"/>
    <property type="match status" value="1"/>
</dbReference>
<dbReference type="PIRSF" id="PIRSF017082">
    <property type="entry name" value="YflP"/>
    <property type="match status" value="1"/>
</dbReference>
<dbReference type="RefSeq" id="WP_088602565.1">
    <property type="nucleotide sequence ID" value="NZ_NJIH01000003.1"/>
</dbReference>
<evidence type="ECO:0000256" key="2">
    <source>
        <dbReference type="SAM" id="SignalP"/>
    </source>
</evidence>
<feature type="chain" id="PRO_5012149457" evidence="2">
    <location>
        <begin position="31"/>
        <end position="323"/>
    </location>
</feature>
<evidence type="ECO:0000256" key="1">
    <source>
        <dbReference type="ARBA" id="ARBA00006987"/>
    </source>
</evidence>
<proteinExistence type="inferred from homology"/>
<accession>A0A225MRW6</accession>
<name>A0A225MRW6_9BURK</name>
<dbReference type="PANTHER" id="PTHR42928">
    <property type="entry name" value="TRICARBOXYLATE-BINDING PROTEIN"/>
    <property type="match status" value="1"/>
</dbReference>
<reference evidence="4" key="1">
    <citation type="submission" date="2017-06" db="EMBL/GenBank/DDBJ databases">
        <title>Herbaspirillum phytohormonus sp. nov., isolated from the root nodule of Robinia pseudoacacia in lead-zinc mine.</title>
        <authorList>
            <person name="Fan M."/>
            <person name="Lin Y."/>
        </authorList>
    </citation>
    <scope>NUCLEOTIDE SEQUENCE [LARGE SCALE GENOMIC DNA]</scope>
    <source>
        <strain evidence="4">SC-089</strain>
    </source>
</reference>
<dbReference type="EMBL" id="NJIH01000003">
    <property type="protein sequence ID" value="OWT63985.1"/>
    <property type="molecule type" value="Genomic_DNA"/>
</dbReference>
<dbReference type="Proteomes" id="UP000214603">
    <property type="component" value="Unassembled WGS sequence"/>
</dbReference>
<dbReference type="Gene3D" id="3.40.190.10">
    <property type="entry name" value="Periplasmic binding protein-like II"/>
    <property type="match status" value="1"/>
</dbReference>
<dbReference type="SUPFAM" id="SSF53850">
    <property type="entry name" value="Periplasmic binding protein-like II"/>
    <property type="match status" value="1"/>
</dbReference>
<feature type="signal peptide" evidence="2">
    <location>
        <begin position="1"/>
        <end position="30"/>
    </location>
</feature>
<protein>
    <submittedName>
        <fullName evidence="3">ABC transporter substrate-binding protein</fullName>
    </submittedName>
</protein>
<dbReference type="CDD" id="cd13578">
    <property type="entry name" value="PBP2_Bug27"/>
    <property type="match status" value="1"/>
</dbReference>
<dbReference type="AlphaFoldDB" id="A0A225MRW6"/>
<keyword evidence="2" id="KW-0732">Signal</keyword>
<dbReference type="Pfam" id="PF03401">
    <property type="entry name" value="TctC"/>
    <property type="match status" value="1"/>
</dbReference>
<dbReference type="InterPro" id="IPR042100">
    <property type="entry name" value="Bug_dom1"/>
</dbReference>
<evidence type="ECO:0000313" key="4">
    <source>
        <dbReference type="Proteomes" id="UP000214603"/>
    </source>
</evidence>
<keyword evidence="4" id="KW-1185">Reference proteome</keyword>
<comment type="similarity">
    <text evidence="1">Belongs to the UPF0065 (bug) family.</text>
</comment>
<dbReference type="Gene3D" id="3.40.190.150">
    <property type="entry name" value="Bordetella uptake gene, domain 1"/>
    <property type="match status" value="1"/>
</dbReference>
<dbReference type="InterPro" id="IPR005064">
    <property type="entry name" value="BUG"/>
</dbReference>
<gene>
    <name evidence="3" type="ORF">CEY11_06710</name>
</gene>